<keyword evidence="2" id="KW-1185">Reference proteome</keyword>
<dbReference type="Proteomes" id="UP000076532">
    <property type="component" value="Unassembled WGS sequence"/>
</dbReference>
<dbReference type="AlphaFoldDB" id="A0A165Y0P5"/>
<reference evidence="1 2" key="1">
    <citation type="journal article" date="2016" name="Mol. Biol. Evol.">
        <title>Comparative Genomics of Early-Diverging Mushroom-Forming Fungi Provides Insights into the Origins of Lignocellulose Decay Capabilities.</title>
        <authorList>
            <person name="Nagy L.G."/>
            <person name="Riley R."/>
            <person name="Tritt A."/>
            <person name="Adam C."/>
            <person name="Daum C."/>
            <person name="Floudas D."/>
            <person name="Sun H."/>
            <person name="Yadav J.S."/>
            <person name="Pangilinan J."/>
            <person name="Larsson K.H."/>
            <person name="Matsuura K."/>
            <person name="Barry K."/>
            <person name="Labutti K."/>
            <person name="Kuo R."/>
            <person name="Ohm R.A."/>
            <person name="Bhattacharya S.S."/>
            <person name="Shirouzu T."/>
            <person name="Yoshinaga Y."/>
            <person name="Martin F.M."/>
            <person name="Grigoriev I.V."/>
            <person name="Hibbett D.S."/>
        </authorList>
    </citation>
    <scope>NUCLEOTIDE SEQUENCE [LARGE SCALE GENOMIC DNA]</scope>
    <source>
        <strain evidence="1 2">CBS 109695</strain>
    </source>
</reference>
<feature type="non-terminal residue" evidence="1">
    <location>
        <position position="1"/>
    </location>
</feature>
<accession>A0A165Y0P5</accession>
<dbReference type="STRING" id="436010.A0A165Y0P5"/>
<feature type="non-terminal residue" evidence="1">
    <location>
        <position position="66"/>
    </location>
</feature>
<evidence type="ECO:0000313" key="2">
    <source>
        <dbReference type="Proteomes" id="UP000076532"/>
    </source>
</evidence>
<evidence type="ECO:0000313" key="1">
    <source>
        <dbReference type="EMBL" id="KZP09087.1"/>
    </source>
</evidence>
<dbReference type="EMBL" id="KV417708">
    <property type="protein sequence ID" value="KZP09087.1"/>
    <property type="molecule type" value="Genomic_DNA"/>
</dbReference>
<organism evidence="1 2">
    <name type="scientific">Athelia psychrophila</name>
    <dbReference type="NCBI Taxonomy" id="1759441"/>
    <lineage>
        <taxon>Eukaryota</taxon>
        <taxon>Fungi</taxon>
        <taxon>Dikarya</taxon>
        <taxon>Basidiomycota</taxon>
        <taxon>Agaricomycotina</taxon>
        <taxon>Agaricomycetes</taxon>
        <taxon>Agaricomycetidae</taxon>
        <taxon>Atheliales</taxon>
        <taxon>Atheliaceae</taxon>
        <taxon>Athelia</taxon>
    </lineage>
</organism>
<proteinExistence type="predicted"/>
<protein>
    <submittedName>
        <fullName evidence="1">Uncharacterized protein</fullName>
    </submittedName>
</protein>
<sequence length="66" mass="7577">SNATHLLQGLDIVVFATVKHYITEERDLWEFKTGEKLSKTKILSIYRCAHLRALTPQTVWSAFQAT</sequence>
<dbReference type="OrthoDB" id="2800589at2759"/>
<name>A0A165Y0P5_9AGAM</name>
<gene>
    <name evidence="1" type="ORF">FIBSPDRAFT_667133</name>
</gene>